<sequence>MAMFDTSMSLAAQTTLMPGEVCPSQESSVKFIRPISAGCGELRISGKVISRGRTVITLEGRIDSPQGKLHAQARQPA</sequence>
<evidence type="ECO:0000259" key="1">
    <source>
        <dbReference type="Pfam" id="PF03061"/>
    </source>
</evidence>
<dbReference type="Gene3D" id="3.10.129.10">
    <property type="entry name" value="Hotdog Thioesterase"/>
    <property type="match status" value="1"/>
</dbReference>
<organism evidence="2 3">
    <name type="scientific">Rhizobium tropici</name>
    <dbReference type="NCBI Taxonomy" id="398"/>
    <lineage>
        <taxon>Bacteria</taxon>
        <taxon>Pseudomonadati</taxon>
        <taxon>Pseudomonadota</taxon>
        <taxon>Alphaproteobacteria</taxon>
        <taxon>Hyphomicrobiales</taxon>
        <taxon>Rhizobiaceae</taxon>
        <taxon>Rhizobium/Agrobacterium group</taxon>
        <taxon>Rhizobium</taxon>
    </lineage>
</organism>
<name>A0ABR6QW94_RHITR</name>
<keyword evidence="3" id="KW-1185">Reference proteome</keyword>
<proteinExistence type="predicted"/>
<gene>
    <name evidence="2" type="ORF">GGD45_001570</name>
</gene>
<dbReference type="CDD" id="cd03443">
    <property type="entry name" value="PaaI_thioesterase"/>
    <property type="match status" value="1"/>
</dbReference>
<dbReference type="EMBL" id="JACHBF010000003">
    <property type="protein sequence ID" value="MBB6491173.1"/>
    <property type="molecule type" value="Genomic_DNA"/>
</dbReference>
<reference evidence="2 3" key="1">
    <citation type="submission" date="2020-08" db="EMBL/GenBank/DDBJ databases">
        <title>Genomic Encyclopedia of Type Strains, Phase IV (KMG-V): Genome sequencing to study the core and pangenomes of soil and plant-associated prokaryotes.</title>
        <authorList>
            <person name="Whitman W."/>
        </authorList>
    </citation>
    <scope>NUCLEOTIDE SEQUENCE [LARGE SCALE GENOMIC DNA]</scope>
    <source>
        <strain evidence="2 3">SEMIA 4059</strain>
    </source>
</reference>
<accession>A0ABR6QW94</accession>
<dbReference type="InterPro" id="IPR029069">
    <property type="entry name" value="HotDog_dom_sf"/>
</dbReference>
<dbReference type="Proteomes" id="UP000526625">
    <property type="component" value="Unassembled WGS sequence"/>
</dbReference>
<protein>
    <submittedName>
        <fullName evidence="2">Uncharacterized protein (TIGR00369 family)</fullName>
    </submittedName>
</protein>
<dbReference type="Pfam" id="PF03061">
    <property type="entry name" value="4HBT"/>
    <property type="match status" value="1"/>
</dbReference>
<dbReference type="InterPro" id="IPR006683">
    <property type="entry name" value="Thioestr_dom"/>
</dbReference>
<comment type="caution">
    <text evidence="2">The sequence shown here is derived from an EMBL/GenBank/DDBJ whole genome shotgun (WGS) entry which is preliminary data.</text>
</comment>
<dbReference type="SUPFAM" id="SSF54637">
    <property type="entry name" value="Thioesterase/thiol ester dehydrase-isomerase"/>
    <property type="match status" value="1"/>
</dbReference>
<evidence type="ECO:0000313" key="3">
    <source>
        <dbReference type="Proteomes" id="UP000526625"/>
    </source>
</evidence>
<evidence type="ECO:0000313" key="2">
    <source>
        <dbReference type="EMBL" id="MBB6491173.1"/>
    </source>
</evidence>
<feature type="domain" description="Thioesterase" evidence="1">
    <location>
        <begin position="1"/>
        <end position="69"/>
    </location>
</feature>